<dbReference type="RefSeq" id="WP_160991615.1">
    <property type="nucleotide sequence ID" value="NZ_WWCO01000013.1"/>
</dbReference>
<name>A0ABW9VBU8_9BURK</name>
<evidence type="ECO:0000313" key="1">
    <source>
        <dbReference type="EMBL" id="MYM36247.1"/>
    </source>
</evidence>
<dbReference type="Proteomes" id="UP000449678">
    <property type="component" value="Unassembled WGS sequence"/>
</dbReference>
<protein>
    <submittedName>
        <fullName evidence="1">Uncharacterized protein</fullName>
    </submittedName>
</protein>
<accession>A0ABW9VBU8</accession>
<gene>
    <name evidence="1" type="ORF">GTP38_18095</name>
</gene>
<keyword evidence="2" id="KW-1185">Reference proteome</keyword>
<comment type="caution">
    <text evidence="1">The sequence shown here is derived from an EMBL/GenBank/DDBJ whole genome shotgun (WGS) entry which is preliminary data.</text>
</comment>
<reference evidence="1 2" key="1">
    <citation type="submission" date="2019-12" db="EMBL/GenBank/DDBJ databases">
        <title>Novel species isolated from a subtropical stream in China.</title>
        <authorList>
            <person name="Lu H."/>
        </authorList>
    </citation>
    <scope>NUCLEOTIDE SEQUENCE [LARGE SCALE GENOMIC DNA]</scope>
    <source>
        <strain evidence="1 2">FT94W</strain>
    </source>
</reference>
<evidence type="ECO:0000313" key="2">
    <source>
        <dbReference type="Proteomes" id="UP000449678"/>
    </source>
</evidence>
<proteinExistence type="predicted"/>
<sequence>MIALSASSVRRHSGIAAARLKALQVVDGAMAFVDALPIKAGDLELAIDIADHEGILVVSGKHDKYSNPLL</sequence>
<dbReference type="EMBL" id="WWCO01000013">
    <property type="protein sequence ID" value="MYM36247.1"/>
    <property type="molecule type" value="Genomic_DNA"/>
</dbReference>
<organism evidence="1 2">
    <name type="scientific">Duganella lactea</name>
    <dbReference type="NCBI Taxonomy" id="2692173"/>
    <lineage>
        <taxon>Bacteria</taxon>
        <taxon>Pseudomonadati</taxon>
        <taxon>Pseudomonadota</taxon>
        <taxon>Betaproteobacteria</taxon>
        <taxon>Burkholderiales</taxon>
        <taxon>Oxalobacteraceae</taxon>
        <taxon>Telluria group</taxon>
        <taxon>Duganella</taxon>
    </lineage>
</organism>